<dbReference type="InterPro" id="IPR010916">
    <property type="entry name" value="TonB_box_CS"/>
</dbReference>
<evidence type="ECO:0000256" key="11">
    <source>
        <dbReference type="RuleBase" id="RU003357"/>
    </source>
</evidence>
<evidence type="ECO:0000256" key="10">
    <source>
        <dbReference type="PROSITE-ProRule" id="PRU10143"/>
    </source>
</evidence>
<gene>
    <name evidence="15" type="primary">btuB_3</name>
    <name evidence="15" type="ORF">DmAi_26270</name>
</gene>
<dbReference type="SUPFAM" id="SSF56935">
    <property type="entry name" value="Porins"/>
    <property type="match status" value="1"/>
</dbReference>
<feature type="domain" description="TonB-dependent receptor-like beta-barrel" evidence="13">
    <location>
        <begin position="384"/>
        <end position="900"/>
    </location>
</feature>
<comment type="caution">
    <text evidence="15">The sequence shown here is derived from an EMBL/GenBank/DDBJ whole genome shotgun (WGS) entry which is preliminary data.</text>
</comment>
<feature type="signal peptide" evidence="12">
    <location>
        <begin position="1"/>
        <end position="37"/>
    </location>
</feature>
<keyword evidence="15" id="KW-0675">Receptor</keyword>
<evidence type="ECO:0000313" key="15">
    <source>
        <dbReference type="EMBL" id="GFE94568.1"/>
    </source>
</evidence>
<keyword evidence="7 9" id="KW-0472">Membrane</keyword>
<keyword evidence="16" id="KW-1185">Reference proteome</keyword>
<keyword evidence="6 10" id="KW-0798">TonB box</keyword>
<reference evidence="15 16" key="1">
    <citation type="journal article" date="2020" name="Cell Rep.">
        <title>Local necrotic cells trigger systemic immune activation via gut microbiome dysbiosis in Drosophila.</title>
        <authorList>
            <person name="Kosakamoto H."/>
            <person name="Yamauchi T."/>
            <person name="Akuzawa-Tokita Y."/>
            <person name="Nishimura K."/>
            <person name="Soga T."/>
            <person name="Murakami T."/>
            <person name="Mori H."/>
            <person name="Yamamoto K."/>
            <person name="Miyazaki R."/>
            <person name="Koto A."/>
            <person name="Miura M."/>
            <person name="Obata F."/>
        </authorList>
    </citation>
    <scope>NUCLEOTIDE SEQUENCE [LARGE SCALE GENOMIC DNA]</scope>
    <source>
        <strain evidence="15 16">Ai</strain>
    </source>
</reference>
<evidence type="ECO:0000256" key="7">
    <source>
        <dbReference type="ARBA" id="ARBA00023136"/>
    </source>
</evidence>
<feature type="chain" id="PRO_5028003784" evidence="12">
    <location>
        <begin position="38"/>
        <end position="937"/>
    </location>
</feature>
<evidence type="ECO:0000313" key="16">
    <source>
        <dbReference type="Proteomes" id="UP000548726"/>
    </source>
</evidence>
<dbReference type="Pfam" id="PF07715">
    <property type="entry name" value="Plug"/>
    <property type="match status" value="1"/>
</dbReference>
<accession>A0A6V8IAC6</accession>
<keyword evidence="2 9" id="KW-0813">Transport</keyword>
<evidence type="ECO:0000256" key="4">
    <source>
        <dbReference type="ARBA" id="ARBA00022692"/>
    </source>
</evidence>
<keyword evidence="4 9" id="KW-0812">Transmembrane</keyword>
<dbReference type="Proteomes" id="UP000548726">
    <property type="component" value="Unassembled WGS sequence"/>
</dbReference>
<dbReference type="InterPro" id="IPR039426">
    <property type="entry name" value="TonB-dep_rcpt-like"/>
</dbReference>
<keyword evidence="5 12" id="KW-0732">Signal</keyword>
<dbReference type="InterPro" id="IPR012910">
    <property type="entry name" value="Plug_dom"/>
</dbReference>
<dbReference type="InterPro" id="IPR036942">
    <property type="entry name" value="Beta-barrel_TonB_sf"/>
</dbReference>
<feature type="domain" description="TonB-dependent receptor plug" evidence="14">
    <location>
        <begin position="61"/>
        <end position="173"/>
    </location>
</feature>
<dbReference type="Gene3D" id="2.170.130.10">
    <property type="entry name" value="TonB-dependent receptor, plug domain"/>
    <property type="match status" value="1"/>
</dbReference>
<dbReference type="Pfam" id="PF00593">
    <property type="entry name" value="TonB_dep_Rec_b-barrel"/>
    <property type="match status" value="1"/>
</dbReference>
<keyword evidence="8 9" id="KW-0998">Cell outer membrane</keyword>
<evidence type="ECO:0000256" key="12">
    <source>
        <dbReference type="SAM" id="SignalP"/>
    </source>
</evidence>
<sequence>MSDAYSRPKRRKRISIRSWGTFSAALAGLATSGEAHAADKTTTTAETLTVVGSALSQRNNASANPVQTITSRQIQRTASTTIGEYLQRLPSIGSSGTTNTQTSGGLGMSCTDIRNLGASRVLVLIDGKRQVQSASSSQSCVDLNTIPVDLVDSIEILKDGGSELYGADAVSGVINIKLKHNLTTGGFTVRGGITDQGDGQTGKISGHKGFNFDQGRGNITLFGSYETVSPIMQRNRAWARDPQVTNPVSGKPAYGSSISTATRVMDPAGRFNLVQSPNGDFTPFSSADNYNYGRDGNLTNYLQTATLHGQAHYDVTDWFKPYASIFYSHKTTQQTQAPSPVTGSIYPSTLPSSFILPSGNPYNMWGQDVNMYKRMDAFGDRQFGQASDTWQVNAGAKGHIFGGWNYDASMAYGASDMTLRAQNVVNYNHMMQEMGVRQLTPGDAHSAVVYDPSVCAASSGCVLQNPFAPWSQKAVDYASATISNHTSYQLRDFNFRVHNNHLVHMPYAHGGDVGLAFGVEHRSEQLSFTPDPLSNAGDIAAANGSASATGGGFNTTEVYGELNVPFLRNAFMAKDLSVDAQGRWSRYNTFGSTQIWKTGINWAPVDDIRFRATLGTSFRQPNVYELYGGRTLSYQSAHDPCAQVSSYGALSGSVAANCALQGINTASFVDANAGKIPTISGGNPNLQPETGRTWTVGTVITPRFAPHLNVSVEYWHYTINHTISALLPQYVLDECYTGADPSYCSDVSQRTTGNQISTVQTLYQNLGTLREDGLDFDLSYNIHLFGKNYLSLSNNYQQVFGYNQQNEPNGKFYNYTGRMFNQTGSGIPRIRDYATATWSHGNVALTYMMSYTSGMVWNNGTTDLTAKTAGQYRTPGIFAHDLTLTYTLPHWTIEVGVNNLLDKKPPFVLDSYFNTAAALYGEEMMGRYVFVQVGSVF</sequence>
<dbReference type="PROSITE" id="PS52016">
    <property type="entry name" value="TONB_DEPENDENT_REC_3"/>
    <property type="match status" value="1"/>
</dbReference>
<dbReference type="Gene3D" id="2.40.170.20">
    <property type="entry name" value="TonB-dependent receptor, beta-barrel domain"/>
    <property type="match status" value="1"/>
</dbReference>
<comment type="similarity">
    <text evidence="9 11">Belongs to the TonB-dependent receptor family.</text>
</comment>
<evidence type="ECO:0000259" key="13">
    <source>
        <dbReference type="Pfam" id="PF00593"/>
    </source>
</evidence>
<dbReference type="InterPro" id="IPR037066">
    <property type="entry name" value="Plug_dom_sf"/>
</dbReference>
<dbReference type="InterPro" id="IPR000531">
    <property type="entry name" value="Beta-barrel_TonB"/>
</dbReference>
<name>A0A6V8IAC6_9PROT</name>
<dbReference type="GO" id="GO:0009279">
    <property type="term" value="C:cell outer membrane"/>
    <property type="evidence" value="ECO:0007669"/>
    <property type="project" value="UniProtKB-SubCell"/>
</dbReference>
<feature type="short sequence motif" description="TonB box" evidence="10">
    <location>
        <begin position="47"/>
        <end position="53"/>
    </location>
</feature>
<evidence type="ECO:0000256" key="6">
    <source>
        <dbReference type="ARBA" id="ARBA00023077"/>
    </source>
</evidence>
<dbReference type="AlphaFoldDB" id="A0A6V8IAC6"/>
<evidence type="ECO:0000256" key="8">
    <source>
        <dbReference type="ARBA" id="ARBA00023237"/>
    </source>
</evidence>
<evidence type="ECO:0000256" key="5">
    <source>
        <dbReference type="ARBA" id="ARBA00022729"/>
    </source>
</evidence>
<keyword evidence="3 9" id="KW-1134">Transmembrane beta strand</keyword>
<organism evidence="15 16">
    <name type="scientific">Acetobacter persici</name>
    <dbReference type="NCBI Taxonomy" id="1076596"/>
    <lineage>
        <taxon>Bacteria</taxon>
        <taxon>Pseudomonadati</taxon>
        <taxon>Pseudomonadota</taxon>
        <taxon>Alphaproteobacteria</taxon>
        <taxon>Acetobacterales</taxon>
        <taxon>Acetobacteraceae</taxon>
        <taxon>Acetobacter</taxon>
    </lineage>
</organism>
<dbReference type="PROSITE" id="PS00430">
    <property type="entry name" value="TONB_DEPENDENT_REC_1"/>
    <property type="match status" value="1"/>
</dbReference>
<dbReference type="PANTHER" id="PTHR47234:SF2">
    <property type="entry name" value="TONB-DEPENDENT RECEPTOR"/>
    <property type="match status" value="1"/>
</dbReference>
<evidence type="ECO:0000256" key="2">
    <source>
        <dbReference type="ARBA" id="ARBA00022448"/>
    </source>
</evidence>
<dbReference type="OrthoDB" id="7582244at2"/>
<evidence type="ECO:0000256" key="9">
    <source>
        <dbReference type="PROSITE-ProRule" id="PRU01360"/>
    </source>
</evidence>
<protein>
    <submittedName>
        <fullName evidence="15">TonB-dependent receptor</fullName>
    </submittedName>
</protein>
<evidence type="ECO:0000256" key="3">
    <source>
        <dbReference type="ARBA" id="ARBA00022452"/>
    </source>
</evidence>
<comment type="subcellular location">
    <subcellularLocation>
        <location evidence="1 9">Cell outer membrane</location>
        <topology evidence="1 9">Multi-pass membrane protein</topology>
    </subcellularLocation>
</comment>
<dbReference type="PANTHER" id="PTHR47234">
    <property type="match status" value="1"/>
</dbReference>
<dbReference type="RefSeq" id="WP_086656357.1">
    <property type="nucleotide sequence ID" value="NZ_BLJP01000014.1"/>
</dbReference>
<evidence type="ECO:0000259" key="14">
    <source>
        <dbReference type="Pfam" id="PF07715"/>
    </source>
</evidence>
<evidence type="ECO:0000256" key="1">
    <source>
        <dbReference type="ARBA" id="ARBA00004571"/>
    </source>
</evidence>
<dbReference type="EMBL" id="BLJP01000014">
    <property type="protein sequence ID" value="GFE94568.1"/>
    <property type="molecule type" value="Genomic_DNA"/>
</dbReference>
<proteinExistence type="inferred from homology"/>